<dbReference type="PANTHER" id="PTHR40940">
    <property type="entry name" value="PROTEIN BATD-RELATED"/>
    <property type="match status" value="1"/>
</dbReference>
<feature type="transmembrane region" description="Helical" evidence="1">
    <location>
        <begin position="416"/>
        <end position="435"/>
    </location>
</feature>
<keyword evidence="1" id="KW-1133">Transmembrane helix</keyword>
<dbReference type="AlphaFoldDB" id="A0A1W1BJB5"/>
<name>A0A1W1BJB5_9ZZZZ</name>
<evidence type="ECO:0000256" key="1">
    <source>
        <dbReference type="SAM" id="Phobius"/>
    </source>
</evidence>
<organism evidence="2">
    <name type="scientific">hydrothermal vent metagenome</name>
    <dbReference type="NCBI Taxonomy" id="652676"/>
    <lineage>
        <taxon>unclassified sequences</taxon>
        <taxon>metagenomes</taxon>
        <taxon>ecological metagenomes</taxon>
    </lineage>
</organism>
<keyword evidence="1" id="KW-0472">Membrane</keyword>
<dbReference type="Pfam" id="PF13584">
    <property type="entry name" value="BatD"/>
    <property type="match status" value="3"/>
</dbReference>
<protein>
    <submittedName>
        <fullName evidence="2">BatD</fullName>
    </submittedName>
</protein>
<accession>A0A1W1BJB5</accession>
<evidence type="ECO:0000313" key="2">
    <source>
        <dbReference type="EMBL" id="SFV53622.1"/>
    </source>
</evidence>
<dbReference type="EMBL" id="FPHD01000022">
    <property type="protein sequence ID" value="SFV53622.1"/>
    <property type="molecule type" value="Genomic_DNA"/>
</dbReference>
<reference evidence="2" key="1">
    <citation type="submission" date="2016-10" db="EMBL/GenBank/DDBJ databases">
        <authorList>
            <person name="de Groot N.N."/>
        </authorList>
    </citation>
    <scope>NUCLEOTIDE SEQUENCE</scope>
</reference>
<gene>
    <name evidence="2" type="ORF">MNB_SV-8-1461</name>
</gene>
<dbReference type="PANTHER" id="PTHR40940:SF2">
    <property type="entry name" value="BATD"/>
    <property type="match status" value="1"/>
</dbReference>
<dbReference type="InterPro" id="IPR025738">
    <property type="entry name" value="BatD"/>
</dbReference>
<keyword evidence="1" id="KW-0812">Transmembrane</keyword>
<sequence>MIKKLLLILSTFYLLPSTLLFAASVEAQLANSEVVQGNMAQLRIVAHGNRAAFPNIKMIGDAKVLGSSQRSNNSISYINGKMTTDRSTSLVLTFAPQHDMTIPAYSVNIDGKIYKTNPIALKVVKANAPQTGGTQPFALALKADKQSVMVGEPLLVSVYFKVGRSVRLSQQPQYQKPDFKGFFTKELGSEKSYMQGNYQVTQLDYLLTPEKEGNFTVGPATAKVGVADTSRRDMFGRFFGTVWTPIASNTIDIEVKPIPEDTDLVGDFTLQSSLDRQKTKANKPVNLTVRIEGEGNLEDFEFPAYDIDGVTVYSDDAKVQTQVVNKHIKSSYVKKFVFISDHDFTIPSKTISVYDTKTKAVKQLHVPSYKIEVAGNKVAVVSQSPSTAGIVQTDIKPVTPKGQDNAGSKAKSVQTVAWWMIAVAFVLGMLVMYIAKLLPAFKRKPSPFKEEEALKLLYGHMSEDKAVEEMVRKLYAKKSGDKSVQIDKKELKAMVERFR</sequence>
<proteinExistence type="predicted"/>